<evidence type="ECO:0000313" key="3">
    <source>
        <dbReference type="EMBL" id="GMH62320.1"/>
    </source>
</evidence>
<dbReference type="InterPro" id="IPR000639">
    <property type="entry name" value="Epox_hydrolase-like"/>
</dbReference>
<reference evidence="4" key="1">
    <citation type="journal article" date="2023" name="Commun. Biol.">
        <title>Genome analysis of Parmales, the sister group of diatoms, reveals the evolutionary specialization of diatoms from phago-mixotrophs to photoautotrophs.</title>
        <authorList>
            <person name="Ban H."/>
            <person name="Sato S."/>
            <person name="Yoshikawa S."/>
            <person name="Yamada K."/>
            <person name="Nakamura Y."/>
            <person name="Ichinomiya M."/>
            <person name="Sato N."/>
            <person name="Blanc-Mathieu R."/>
            <person name="Endo H."/>
            <person name="Kuwata A."/>
            <person name="Ogata H."/>
        </authorList>
    </citation>
    <scope>NUCLEOTIDE SEQUENCE [LARGE SCALE GENOMIC DNA]</scope>
    <source>
        <strain evidence="4">NIES 3701</strain>
    </source>
</reference>
<dbReference type="InterPro" id="IPR000073">
    <property type="entry name" value="AB_hydrolase_1"/>
</dbReference>
<dbReference type="Proteomes" id="UP001165085">
    <property type="component" value="Unassembled WGS sequence"/>
</dbReference>
<dbReference type="InterPro" id="IPR050266">
    <property type="entry name" value="AB_hydrolase_sf"/>
</dbReference>
<dbReference type="PRINTS" id="PR00412">
    <property type="entry name" value="EPOXHYDRLASE"/>
</dbReference>
<protein>
    <recommendedName>
        <fullName evidence="5">AB hydrolase-1 domain-containing protein</fullName>
    </recommendedName>
</protein>
<proteinExistence type="predicted"/>
<dbReference type="InterPro" id="IPR029058">
    <property type="entry name" value="AB_hydrolase_fold"/>
</dbReference>
<dbReference type="PANTHER" id="PTHR43798">
    <property type="entry name" value="MONOACYLGLYCEROL LIPASE"/>
    <property type="match status" value="1"/>
</dbReference>
<dbReference type="InterPro" id="IPR000182">
    <property type="entry name" value="GNAT_dom"/>
</dbReference>
<dbReference type="InterPro" id="IPR016181">
    <property type="entry name" value="Acyl_CoA_acyltransferase"/>
</dbReference>
<feature type="domain" description="N-acetyltransferase" evidence="1">
    <location>
        <begin position="68"/>
        <end position="171"/>
    </location>
</feature>
<dbReference type="PANTHER" id="PTHR43798:SF33">
    <property type="entry name" value="HYDROLASE, PUTATIVE (AFU_ORTHOLOGUE AFUA_2G14860)-RELATED"/>
    <property type="match status" value="1"/>
</dbReference>
<dbReference type="Pfam" id="PF00583">
    <property type="entry name" value="Acetyltransf_1"/>
    <property type="match status" value="1"/>
</dbReference>
<dbReference type="GO" id="GO:0016747">
    <property type="term" value="F:acyltransferase activity, transferring groups other than amino-acyl groups"/>
    <property type="evidence" value="ECO:0007669"/>
    <property type="project" value="InterPro"/>
</dbReference>
<dbReference type="SUPFAM" id="SSF55729">
    <property type="entry name" value="Acyl-CoA N-acyltransferases (Nat)"/>
    <property type="match status" value="1"/>
</dbReference>
<evidence type="ECO:0000259" key="1">
    <source>
        <dbReference type="Pfam" id="PF00583"/>
    </source>
</evidence>
<dbReference type="Gene3D" id="3.40.50.1820">
    <property type="entry name" value="alpha/beta hydrolase"/>
    <property type="match status" value="1"/>
</dbReference>
<dbReference type="SUPFAM" id="SSF53474">
    <property type="entry name" value="alpha/beta-Hydrolases"/>
    <property type="match status" value="1"/>
</dbReference>
<feature type="domain" description="AB hydrolase-1" evidence="2">
    <location>
        <begin position="236"/>
        <end position="529"/>
    </location>
</feature>
<gene>
    <name evidence="3" type="ORF">TrST_g5519</name>
</gene>
<accession>A0A9W7A6P2</accession>
<dbReference type="AlphaFoldDB" id="A0A9W7A6P2"/>
<comment type="caution">
    <text evidence="3">The sequence shown here is derived from an EMBL/GenBank/DDBJ whole genome shotgun (WGS) entry which is preliminary data.</text>
</comment>
<dbReference type="EMBL" id="BRXY01000076">
    <property type="protein sequence ID" value="GMH62320.1"/>
    <property type="molecule type" value="Genomic_DNA"/>
</dbReference>
<dbReference type="GO" id="GO:0047372">
    <property type="term" value="F:monoacylglycerol lipase activity"/>
    <property type="evidence" value="ECO:0007669"/>
    <property type="project" value="TreeGrafter"/>
</dbReference>
<name>A0A9W7A6P2_9STRA</name>
<dbReference type="GO" id="GO:0046464">
    <property type="term" value="P:acylglycerol catabolic process"/>
    <property type="evidence" value="ECO:0007669"/>
    <property type="project" value="TreeGrafter"/>
</dbReference>
<evidence type="ECO:0000313" key="4">
    <source>
        <dbReference type="Proteomes" id="UP001165085"/>
    </source>
</evidence>
<dbReference type="Gene3D" id="3.40.630.30">
    <property type="match status" value="1"/>
</dbReference>
<sequence>MDISIVQVSLPRVQPHHFFEVNVPDERNVKILKKLCVVANDVIKDGSGIGFTSPFTDPASEDSQLFKFFSSVAEDPQKILLVALHPKTGQPRASLTLQHNTANPRGEAKRHRCELTTFFVDPKSQSKGLGCLMLSHAESVARDISPQITFITLDARSTQKKALSCYFRSGYKQWGEMPNYATMADGSVHSGHFLHKRIRNQKLRLATNFTKYLTKPAVNIFWDPLFPEVDPSKETIVFVHGFPDTAKTWSGMSEHFKTSGFNVLVPNLPGYSPVWQESLPDSMQPYSIQALEEELFLYIIRNTNEAVHLVGHDWGAVISQQFSINHPTKLLSLTTLAIPFNLFSNTVKFNPTQLISSSYMIPFQLPHPLPEMALINHGGIERLFKMWSPTWNERERSDYAASVKDKLANRSAITAALHYYRSNVGLASTIMRFFVILLTPILPFLKLSIFSSLLKFIPETILSALLLHELKLSNVNKDLRPKILQLGGATDGCVQIEMFKLLKNDSDANYMIIENAGHWLHLEQPDKVHRVVEAHITRFSTKRKKKN</sequence>
<dbReference type="Pfam" id="PF12697">
    <property type="entry name" value="Abhydrolase_6"/>
    <property type="match status" value="1"/>
</dbReference>
<dbReference type="CDD" id="cd04301">
    <property type="entry name" value="NAT_SF"/>
    <property type="match status" value="1"/>
</dbReference>
<dbReference type="OrthoDB" id="408373at2759"/>
<evidence type="ECO:0008006" key="5">
    <source>
        <dbReference type="Google" id="ProtNLM"/>
    </source>
</evidence>
<organism evidence="3 4">
    <name type="scientific">Triparma strigata</name>
    <dbReference type="NCBI Taxonomy" id="1606541"/>
    <lineage>
        <taxon>Eukaryota</taxon>
        <taxon>Sar</taxon>
        <taxon>Stramenopiles</taxon>
        <taxon>Ochrophyta</taxon>
        <taxon>Bolidophyceae</taxon>
        <taxon>Parmales</taxon>
        <taxon>Triparmaceae</taxon>
        <taxon>Triparma</taxon>
    </lineage>
</organism>
<dbReference type="GO" id="GO:0016020">
    <property type="term" value="C:membrane"/>
    <property type="evidence" value="ECO:0007669"/>
    <property type="project" value="TreeGrafter"/>
</dbReference>
<evidence type="ECO:0000259" key="2">
    <source>
        <dbReference type="Pfam" id="PF12697"/>
    </source>
</evidence>
<keyword evidence="4" id="KW-1185">Reference proteome</keyword>